<keyword evidence="5" id="KW-0653">Protein transport</keyword>
<dbReference type="InterPro" id="IPR012640">
    <property type="entry name" value="Membr_lipoprot_lipid_attach_CS"/>
</dbReference>
<keyword evidence="7" id="KW-0143">Chaperone</keyword>
<keyword evidence="4" id="KW-0732">Signal</keyword>
<dbReference type="HAMAP" id="MF_00233">
    <property type="entry name" value="LolB"/>
    <property type="match status" value="1"/>
</dbReference>
<dbReference type="GO" id="GO:0009279">
    <property type="term" value="C:cell outer membrane"/>
    <property type="evidence" value="ECO:0007669"/>
    <property type="project" value="UniProtKB-SubCell"/>
</dbReference>
<comment type="subcellular location">
    <subcellularLocation>
        <location evidence="1">Cell outer membrane</location>
    </subcellularLocation>
</comment>
<name>A0A3B1A2E1_9ZZZZ</name>
<keyword evidence="3" id="KW-0813">Transport</keyword>
<sequence length="199" mass="22892">MQRLFLALLLLLVVSGCSTVPTYAPQHLNWPQREAALQQITAWQLEGRIAIRTADDSWSGSLWWQQLDEAYEIRFSGPFGQGAINLTGDQQQVVLNSSEGEMVGHDGAEQLMYEQLGWRVPISSLRYWVLGRPDPTENSSLLEFDDFGRIKSLQQGSWSVNYRRYRLFQQLDVPDKIAIKNYQLGVKLVIDHWQQPEKI</sequence>
<evidence type="ECO:0000256" key="2">
    <source>
        <dbReference type="ARBA" id="ARBA00011245"/>
    </source>
</evidence>
<dbReference type="PROSITE" id="PS51257">
    <property type="entry name" value="PROKAR_LIPOPROTEIN"/>
    <property type="match status" value="1"/>
</dbReference>
<evidence type="ECO:0008006" key="9">
    <source>
        <dbReference type="Google" id="ProtNLM"/>
    </source>
</evidence>
<gene>
    <name evidence="8" type="ORF">MNBD_GAMMA18-1832</name>
</gene>
<evidence type="ECO:0000256" key="5">
    <source>
        <dbReference type="ARBA" id="ARBA00022927"/>
    </source>
</evidence>
<dbReference type="Pfam" id="PF08139">
    <property type="entry name" value="LPAM_1"/>
    <property type="match status" value="1"/>
</dbReference>
<evidence type="ECO:0000256" key="4">
    <source>
        <dbReference type="ARBA" id="ARBA00022729"/>
    </source>
</evidence>
<evidence type="ECO:0000256" key="6">
    <source>
        <dbReference type="ARBA" id="ARBA00023136"/>
    </source>
</evidence>
<evidence type="ECO:0000313" key="8">
    <source>
        <dbReference type="EMBL" id="VAW87056.1"/>
    </source>
</evidence>
<evidence type="ECO:0000256" key="3">
    <source>
        <dbReference type="ARBA" id="ARBA00022448"/>
    </source>
</evidence>
<keyword evidence="6" id="KW-0472">Membrane</keyword>
<accession>A0A3B1A2E1</accession>
<evidence type="ECO:0000256" key="7">
    <source>
        <dbReference type="ARBA" id="ARBA00023186"/>
    </source>
</evidence>
<dbReference type="AlphaFoldDB" id="A0A3B1A2E1"/>
<dbReference type="Gene3D" id="2.50.20.10">
    <property type="entry name" value="Lipoprotein localisation LolA/LolB/LppX"/>
    <property type="match status" value="1"/>
</dbReference>
<protein>
    <recommendedName>
        <fullName evidence="9">Outer-membrane lipoprotein LolB</fullName>
    </recommendedName>
</protein>
<proteinExistence type="inferred from homology"/>
<dbReference type="GO" id="GO:0015031">
    <property type="term" value="P:protein transport"/>
    <property type="evidence" value="ECO:0007669"/>
    <property type="project" value="UniProtKB-KW"/>
</dbReference>
<organism evidence="8">
    <name type="scientific">hydrothermal vent metagenome</name>
    <dbReference type="NCBI Taxonomy" id="652676"/>
    <lineage>
        <taxon>unclassified sequences</taxon>
        <taxon>metagenomes</taxon>
        <taxon>ecological metagenomes</taxon>
    </lineage>
</organism>
<dbReference type="InterPro" id="IPR029046">
    <property type="entry name" value="LolA/LolB/LppX"/>
</dbReference>
<comment type="subunit">
    <text evidence="2">Monomer.</text>
</comment>
<dbReference type="Pfam" id="PF03550">
    <property type="entry name" value="LolB"/>
    <property type="match status" value="1"/>
</dbReference>
<evidence type="ECO:0000256" key="1">
    <source>
        <dbReference type="ARBA" id="ARBA00004442"/>
    </source>
</evidence>
<reference evidence="8" key="1">
    <citation type="submission" date="2018-06" db="EMBL/GenBank/DDBJ databases">
        <authorList>
            <person name="Zhirakovskaya E."/>
        </authorList>
    </citation>
    <scope>NUCLEOTIDE SEQUENCE</scope>
</reference>
<dbReference type="CDD" id="cd16326">
    <property type="entry name" value="LolB"/>
    <property type="match status" value="1"/>
</dbReference>
<dbReference type="NCBIfam" id="TIGR00548">
    <property type="entry name" value="lolB"/>
    <property type="match status" value="1"/>
</dbReference>
<dbReference type="SUPFAM" id="SSF89392">
    <property type="entry name" value="Prokaryotic lipoproteins and lipoprotein localization factors"/>
    <property type="match status" value="1"/>
</dbReference>
<dbReference type="InterPro" id="IPR004565">
    <property type="entry name" value="OM_lipoprot_LolB"/>
</dbReference>
<dbReference type="EMBL" id="UOFP01000169">
    <property type="protein sequence ID" value="VAW87056.1"/>
    <property type="molecule type" value="Genomic_DNA"/>
</dbReference>